<dbReference type="PROSITE" id="PS51257">
    <property type="entry name" value="PROKAR_LIPOPROTEIN"/>
    <property type="match status" value="1"/>
</dbReference>
<evidence type="ECO:0000256" key="1">
    <source>
        <dbReference type="SAM" id="SignalP"/>
    </source>
</evidence>
<feature type="signal peptide" evidence="1">
    <location>
        <begin position="1"/>
        <end position="20"/>
    </location>
</feature>
<evidence type="ECO:0008006" key="4">
    <source>
        <dbReference type="Google" id="ProtNLM"/>
    </source>
</evidence>
<evidence type="ECO:0000313" key="3">
    <source>
        <dbReference type="Proteomes" id="UP001447857"/>
    </source>
</evidence>
<keyword evidence="1" id="KW-0732">Signal</keyword>
<name>A0ABZ2QF69_9FLAO</name>
<dbReference type="EMBL" id="CP147988">
    <property type="protein sequence ID" value="WXK51598.1"/>
    <property type="molecule type" value="Genomic_DNA"/>
</dbReference>
<proteinExistence type="predicted"/>
<dbReference type="RefSeq" id="WP_111288502.1">
    <property type="nucleotide sequence ID" value="NZ_CP147988.1"/>
</dbReference>
<keyword evidence="3" id="KW-1185">Reference proteome</keyword>
<reference evidence="2 3" key="1">
    <citation type="submission" date="2024-02" db="EMBL/GenBank/DDBJ databases">
        <title>complete genome of Flavobacterium ginsenosidimutans Str. YTB16.</title>
        <authorList>
            <person name="Wang Q."/>
        </authorList>
    </citation>
    <scope>NUCLEOTIDE SEQUENCE [LARGE SCALE GENOMIC DNA]</scope>
    <source>
        <strain evidence="2 3">YTB16</strain>
    </source>
</reference>
<dbReference type="Proteomes" id="UP001447857">
    <property type="component" value="Chromosome"/>
</dbReference>
<gene>
    <name evidence="2" type="ORF">V6624_08140</name>
</gene>
<accession>A0ABZ2QF69</accession>
<organism evidence="2 3">
    <name type="scientific">Flavobacterium ginsenosidimutans</name>
    <dbReference type="NCBI Taxonomy" id="687844"/>
    <lineage>
        <taxon>Bacteria</taxon>
        <taxon>Pseudomonadati</taxon>
        <taxon>Bacteroidota</taxon>
        <taxon>Flavobacteriia</taxon>
        <taxon>Flavobacteriales</taxon>
        <taxon>Flavobacteriaceae</taxon>
        <taxon>Flavobacterium</taxon>
    </lineage>
</organism>
<evidence type="ECO:0000313" key="2">
    <source>
        <dbReference type="EMBL" id="WXK51598.1"/>
    </source>
</evidence>
<feature type="chain" id="PRO_5047275234" description="Lipoprotein" evidence="1">
    <location>
        <begin position="21"/>
        <end position="101"/>
    </location>
</feature>
<protein>
    <recommendedName>
        <fullName evidence="4">Lipoprotein</fullName>
    </recommendedName>
</protein>
<sequence length="101" mass="11551">MKKLICFLILTLGMFACSSAEEKASKNFEFTKEYTTQITVGGFVGVRDRTFKVGETFKGKNNGETIEIRIAEHSELNDKCPNSWCYQELLSVPKEYLKLKE</sequence>